<dbReference type="OrthoDB" id="9775607at2"/>
<evidence type="ECO:0000259" key="7">
    <source>
        <dbReference type="Pfam" id="PF01979"/>
    </source>
</evidence>
<accession>A0A1I4IZE7</accession>
<dbReference type="GO" id="GO:0006146">
    <property type="term" value="P:adenine catabolic process"/>
    <property type="evidence" value="ECO:0007669"/>
    <property type="project" value="InterPro"/>
</dbReference>
<dbReference type="HAMAP" id="MF_01518">
    <property type="entry name" value="Adenine_deamin"/>
    <property type="match status" value="1"/>
</dbReference>
<dbReference type="InterPro" id="IPR011059">
    <property type="entry name" value="Metal-dep_hydrolase_composite"/>
</dbReference>
<dbReference type="EMBL" id="FOTK01000007">
    <property type="protein sequence ID" value="SFL59241.1"/>
    <property type="molecule type" value="Genomic_DNA"/>
</dbReference>
<dbReference type="PANTHER" id="PTHR11113:SF2">
    <property type="entry name" value="ADENINE DEAMINASE"/>
    <property type="match status" value="1"/>
</dbReference>
<sequence length="573" mass="60658">MDRVDFLRRAIEQGQGRTEADLVLKGGRFLDLVTGDLVASDIAICGDRIVGTFGSYRGRREVDVSGKVVVPGFIDTHFHVESSLMPPQEFERCVLPHGVTTGICDPHEMANVLGTDAFTWFLASSETLAMDLRVQLSSCVPATDHLETSGARIAAAELLAFASHPKVIGLAEFMNFPGVLAGDPGALDKLAAFQGRHIDGHAPLLRGAALNGYIAAGIRTEHEATTPEEAMEKLSKGMTVLIREGSVSKDLHALAPILTDATAPFLAFCTDDRNPLDIAEEGHLDYVVRTAIALGAPPLAAYRAASWSAARAFGLHDRGLVAPGQRADLVVLDDLLACRVAEVFSAGRLVEDALFANRPAIEPIGRLSLRARRVTAADFAAPGSGPSTPVIGVMPGKIITLRHDLSLPYANGERRIDLDQDVIKVAVVERHGKTPPGERGIGVAFVKGFGLKRGAIASSVGHDSHNVTVVGADEADMAVAVNRLGAIEGGFVVVEGGRVLAEIALPVAGLMSLLPFDSIRASLVTLRAAARGLGVVLPEPFLQVAFLPLPVIPHLKITDKGLVDVDRFALIDP</sequence>
<proteinExistence type="inferred from homology"/>
<dbReference type="InterPro" id="IPR032466">
    <property type="entry name" value="Metal_Hydrolase"/>
</dbReference>
<name>A0A1I4IZE7_9HYPH</name>
<gene>
    <name evidence="6" type="primary">ade</name>
    <name evidence="9" type="ORF">SAMN05192568_100730</name>
</gene>
<keyword evidence="10" id="KW-1185">Reference proteome</keyword>
<dbReference type="Pfam" id="PF01979">
    <property type="entry name" value="Amidohydro_1"/>
    <property type="match status" value="1"/>
</dbReference>
<protein>
    <recommendedName>
        <fullName evidence="2 6">Adenine deaminase</fullName>
        <shortName evidence="6">Adenase</shortName>
        <shortName evidence="6">Adenine aminase</shortName>
        <ecNumber evidence="2 6">3.5.4.2</ecNumber>
    </recommendedName>
</protein>
<dbReference type="CDD" id="cd01295">
    <property type="entry name" value="AdeC"/>
    <property type="match status" value="1"/>
</dbReference>
<dbReference type="SUPFAM" id="SSF51556">
    <property type="entry name" value="Metallo-dependent hydrolases"/>
    <property type="match status" value="1"/>
</dbReference>
<dbReference type="EC" id="3.5.4.2" evidence="2 6"/>
<evidence type="ECO:0000256" key="4">
    <source>
        <dbReference type="ARBA" id="ARBA00023211"/>
    </source>
</evidence>
<evidence type="ECO:0000256" key="6">
    <source>
        <dbReference type="HAMAP-Rule" id="MF_01518"/>
    </source>
</evidence>
<dbReference type="InterPro" id="IPR006679">
    <property type="entry name" value="Adenine_deam"/>
</dbReference>
<evidence type="ECO:0000259" key="8">
    <source>
        <dbReference type="Pfam" id="PF13382"/>
    </source>
</evidence>
<dbReference type="InterPro" id="IPR026912">
    <property type="entry name" value="Adenine_deam_C"/>
</dbReference>
<evidence type="ECO:0000256" key="2">
    <source>
        <dbReference type="ARBA" id="ARBA00012782"/>
    </source>
</evidence>
<keyword evidence="3 6" id="KW-0378">Hydrolase</keyword>
<dbReference type="STRING" id="582667.SAMN05192568_100730"/>
<dbReference type="NCBIfam" id="TIGR01178">
    <property type="entry name" value="ade"/>
    <property type="match status" value="1"/>
</dbReference>
<dbReference type="RefSeq" id="WP_092039483.1">
    <property type="nucleotide sequence ID" value="NZ_FOTK01000007.1"/>
</dbReference>
<dbReference type="AlphaFoldDB" id="A0A1I4IZE7"/>
<comment type="catalytic activity">
    <reaction evidence="5 6">
        <text>adenine + H2O + H(+) = hypoxanthine + NH4(+)</text>
        <dbReference type="Rhea" id="RHEA:23688"/>
        <dbReference type="ChEBI" id="CHEBI:15377"/>
        <dbReference type="ChEBI" id="CHEBI:15378"/>
        <dbReference type="ChEBI" id="CHEBI:16708"/>
        <dbReference type="ChEBI" id="CHEBI:17368"/>
        <dbReference type="ChEBI" id="CHEBI:28938"/>
        <dbReference type="EC" id="3.5.4.2"/>
    </reaction>
</comment>
<dbReference type="Gene3D" id="3.20.20.140">
    <property type="entry name" value="Metal-dependent hydrolases"/>
    <property type="match status" value="1"/>
</dbReference>
<comment type="cofactor">
    <cofactor evidence="6">
        <name>Mn(2+)</name>
        <dbReference type="ChEBI" id="CHEBI:29035"/>
    </cofactor>
</comment>
<dbReference type="GO" id="GO:0000034">
    <property type="term" value="F:adenine deaminase activity"/>
    <property type="evidence" value="ECO:0007669"/>
    <property type="project" value="UniProtKB-UniRule"/>
</dbReference>
<feature type="domain" description="Amidohydrolase-related" evidence="7">
    <location>
        <begin position="68"/>
        <end position="350"/>
    </location>
</feature>
<dbReference type="InterPro" id="IPR006680">
    <property type="entry name" value="Amidohydro-rel"/>
</dbReference>
<comment type="similarity">
    <text evidence="1 6">Belongs to the metallo-dependent hydrolases superfamily. Adenine deaminase family.</text>
</comment>
<dbReference type="Pfam" id="PF13382">
    <property type="entry name" value="Adenine_deam_C"/>
    <property type="match status" value="1"/>
</dbReference>
<evidence type="ECO:0000313" key="10">
    <source>
        <dbReference type="Proteomes" id="UP000199048"/>
    </source>
</evidence>
<evidence type="ECO:0000256" key="1">
    <source>
        <dbReference type="ARBA" id="ARBA00006773"/>
    </source>
</evidence>
<keyword evidence="4 6" id="KW-0464">Manganese</keyword>
<reference evidence="10" key="1">
    <citation type="submission" date="2016-10" db="EMBL/GenBank/DDBJ databases">
        <authorList>
            <person name="Varghese N."/>
            <person name="Submissions S."/>
        </authorList>
    </citation>
    <scope>NUCLEOTIDE SEQUENCE [LARGE SCALE GENOMIC DNA]</scope>
    <source>
        <strain evidence="10">BL36</strain>
    </source>
</reference>
<evidence type="ECO:0000313" key="9">
    <source>
        <dbReference type="EMBL" id="SFL59241.1"/>
    </source>
</evidence>
<evidence type="ECO:0000256" key="3">
    <source>
        <dbReference type="ARBA" id="ARBA00022801"/>
    </source>
</evidence>
<feature type="domain" description="Adenine deaminase C-terminal" evidence="8">
    <location>
        <begin position="398"/>
        <end position="568"/>
    </location>
</feature>
<dbReference type="SUPFAM" id="SSF51338">
    <property type="entry name" value="Composite domain of metallo-dependent hydrolases"/>
    <property type="match status" value="1"/>
</dbReference>
<dbReference type="Gene3D" id="2.30.40.10">
    <property type="entry name" value="Urease, subunit C, domain 1"/>
    <property type="match status" value="1"/>
</dbReference>
<dbReference type="PANTHER" id="PTHR11113">
    <property type="entry name" value="N-ACETYLGLUCOSAMINE-6-PHOSPHATE DEACETYLASE"/>
    <property type="match status" value="1"/>
</dbReference>
<organism evidence="9 10">
    <name type="scientific">Methylobacterium pseudosasicola</name>
    <dbReference type="NCBI Taxonomy" id="582667"/>
    <lineage>
        <taxon>Bacteria</taxon>
        <taxon>Pseudomonadati</taxon>
        <taxon>Pseudomonadota</taxon>
        <taxon>Alphaproteobacteria</taxon>
        <taxon>Hyphomicrobiales</taxon>
        <taxon>Methylobacteriaceae</taxon>
        <taxon>Methylobacterium</taxon>
    </lineage>
</organism>
<evidence type="ECO:0000256" key="5">
    <source>
        <dbReference type="ARBA" id="ARBA00047720"/>
    </source>
</evidence>
<dbReference type="Proteomes" id="UP000199048">
    <property type="component" value="Unassembled WGS sequence"/>
</dbReference>